<dbReference type="PANTHER" id="PTHR33096">
    <property type="entry name" value="CXC2 DOMAIN-CONTAINING PROTEIN"/>
    <property type="match status" value="1"/>
</dbReference>
<gene>
    <name evidence="2" type="ORF">F5890DRAFT_1422634</name>
</gene>
<evidence type="ECO:0000256" key="1">
    <source>
        <dbReference type="SAM" id="Phobius"/>
    </source>
</evidence>
<reference evidence="2" key="1">
    <citation type="submission" date="2022-08" db="EMBL/GenBank/DDBJ databases">
        <authorList>
            <consortium name="DOE Joint Genome Institute"/>
            <person name="Min B."/>
            <person name="Riley R."/>
            <person name="Sierra-Patev S."/>
            <person name="Naranjo-Ortiz M."/>
            <person name="Looney B."/>
            <person name="Konkel Z."/>
            <person name="Slot J.C."/>
            <person name="Sakamoto Y."/>
            <person name="Steenwyk J.L."/>
            <person name="Rokas A."/>
            <person name="Carro J."/>
            <person name="Camarero S."/>
            <person name="Ferreira P."/>
            <person name="Molpeceres G."/>
            <person name="Ruiz-Duenas F.J."/>
            <person name="Serrano A."/>
            <person name="Henrissat B."/>
            <person name="Drula E."/>
            <person name="Hughes K.W."/>
            <person name="Mata J.L."/>
            <person name="Ishikawa N.K."/>
            <person name="Vargas-Isla R."/>
            <person name="Ushijima S."/>
            <person name="Smith C.A."/>
            <person name="Ahrendt S."/>
            <person name="Andreopoulos W."/>
            <person name="He G."/>
            <person name="Labutti K."/>
            <person name="Lipzen A."/>
            <person name="Ng V."/>
            <person name="Sandor L."/>
            <person name="Barry K."/>
            <person name="Martinez A.T."/>
            <person name="Xiao Y."/>
            <person name="Gibbons J.G."/>
            <person name="Terashima K."/>
            <person name="Hibbett D.S."/>
            <person name="Grigoriev I.V."/>
        </authorList>
    </citation>
    <scope>NUCLEOTIDE SEQUENCE</scope>
    <source>
        <strain evidence="2">TFB7829</strain>
    </source>
</reference>
<keyword evidence="1" id="KW-0812">Transmembrane</keyword>
<dbReference type="AlphaFoldDB" id="A0AA38PNK0"/>
<dbReference type="PANTHER" id="PTHR33096:SF1">
    <property type="entry name" value="CXC1-LIKE CYSTEINE CLUSTER ASSOCIATED WITH KDZ TRANSPOSASES DOMAIN-CONTAINING PROTEIN"/>
    <property type="match status" value="1"/>
</dbReference>
<accession>A0AA38PNK0</accession>
<comment type="caution">
    <text evidence="2">The sequence shown here is derived from an EMBL/GenBank/DDBJ whole genome shotgun (WGS) entry which is preliminary data.</text>
</comment>
<protein>
    <submittedName>
        <fullName evidence="2">Uncharacterized protein</fullName>
    </submittedName>
</protein>
<keyword evidence="1" id="KW-1133">Transmembrane helix</keyword>
<dbReference type="EMBL" id="MU803257">
    <property type="protein sequence ID" value="KAJ3978406.1"/>
    <property type="molecule type" value="Genomic_DNA"/>
</dbReference>
<sequence>MAMLCCHDRVLWLVNMTSPGERQHYALALIDQLFKNLPSGFTVSLLYDISCSIHRSCVKWGFLDAYLSRLTFAISVFHAYGHGWACQCVYHSRKCNGFGLSDGEGCERFWHSISKLIAYLRICGVCFFVFSLLTD</sequence>
<evidence type="ECO:0000313" key="2">
    <source>
        <dbReference type="EMBL" id="KAJ3978406.1"/>
    </source>
</evidence>
<organism evidence="2 3">
    <name type="scientific">Lentinula detonsa</name>
    <dbReference type="NCBI Taxonomy" id="2804962"/>
    <lineage>
        <taxon>Eukaryota</taxon>
        <taxon>Fungi</taxon>
        <taxon>Dikarya</taxon>
        <taxon>Basidiomycota</taxon>
        <taxon>Agaricomycotina</taxon>
        <taxon>Agaricomycetes</taxon>
        <taxon>Agaricomycetidae</taxon>
        <taxon>Agaricales</taxon>
        <taxon>Marasmiineae</taxon>
        <taxon>Omphalotaceae</taxon>
        <taxon>Lentinula</taxon>
    </lineage>
</organism>
<dbReference type="Pfam" id="PF18758">
    <property type="entry name" value="KDZ"/>
    <property type="match status" value="1"/>
</dbReference>
<name>A0AA38PNK0_9AGAR</name>
<feature type="transmembrane region" description="Helical" evidence="1">
    <location>
        <begin position="116"/>
        <end position="133"/>
    </location>
</feature>
<dbReference type="InterPro" id="IPR040521">
    <property type="entry name" value="KDZ"/>
</dbReference>
<dbReference type="Proteomes" id="UP001163850">
    <property type="component" value="Unassembled WGS sequence"/>
</dbReference>
<evidence type="ECO:0000313" key="3">
    <source>
        <dbReference type="Proteomes" id="UP001163850"/>
    </source>
</evidence>
<proteinExistence type="predicted"/>
<keyword evidence="1" id="KW-0472">Membrane</keyword>